<dbReference type="Gene3D" id="1.10.10.10">
    <property type="entry name" value="Winged helix-like DNA-binding domain superfamily/Winged helix DNA-binding domain"/>
    <property type="match status" value="1"/>
</dbReference>
<sequence length="102" mass="11291">MNQQFKDSVFQVVSMIPRGRVTSYGAIARALGCPNYARHVGNILRNCDQDLPVHRVCNASGVITAGGCISLFILKLKQEGLTGKEGKIQNFRAIFWDPLKEI</sequence>
<gene>
    <name evidence="3" type="ORF">GNY06_11335</name>
</gene>
<evidence type="ECO:0000313" key="4">
    <source>
        <dbReference type="Proteomes" id="UP000553459"/>
    </source>
</evidence>
<dbReference type="GO" id="GO:0006281">
    <property type="term" value="P:DNA repair"/>
    <property type="evidence" value="ECO:0007669"/>
    <property type="project" value="InterPro"/>
</dbReference>
<comment type="caution">
    <text evidence="3">The sequence shown here is derived from an EMBL/GenBank/DDBJ whole genome shotgun (WGS) entry which is preliminary data.</text>
</comment>
<evidence type="ECO:0000256" key="1">
    <source>
        <dbReference type="ARBA" id="ARBA00022763"/>
    </source>
</evidence>
<keyword evidence="4" id="KW-1185">Reference proteome</keyword>
<dbReference type="PANTHER" id="PTHR42942">
    <property type="entry name" value="6-O-METHYLGUANINE DNA METHYLTRANSFERASE"/>
    <property type="match status" value="1"/>
</dbReference>
<dbReference type="InterPro" id="IPR036388">
    <property type="entry name" value="WH-like_DNA-bd_sf"/>
</dbReference>
<keyword evidence="1" id="KW-0227">DNA damage</keyword>
<name>A0A845PYE0_9FLAO</name>
<protein>
    <submittedName>
        <fullName evidence="3">Cysteine methyltransferase</fullName>
    </submittedName>
</protein>
<reference evidence="3 4" key="1">
    <citation type="submission" date="2019-11" db="EMBL/GenBank/DDBJ databases">
        <title>Characterization of Elizabethkingia argenteiflava sp. nov., isolated from inner surface of Soybean Pods.</title>
        <authorList>
            <person name="Mo S."/>
        </authorList>
    </citation>
    <scope>NUCLEOTIDE SEQUENCE [LARGE SCALE GENOMIC DNA]</scope>
    <source>
        <strain evidence="3 4">YB22</strain>
    </source>
</reference>
<dbReference type="RefSeq" id="WP_166520185.1">
    <property type="nucleotide sequence ID" value="NZ_JAAABJ010000637.1"/>
</dbReference>
<dbReference type="InterPro" id="IPR036217">
    <property type="entry name" value="MethylDNA_cys_MeTrfase_DNAb"/>
</dbReference>
<feature type="domain" description="Methylated-DNA-[protein]-cysteine S-methyltransferase DNA binding" evidence="2">
    <location>
        <begin position="4"/>
        <end position="65"/>
    </location>
</feature>
<dbReference type="SUPFAM" id="SSF46767">
    <property type="entry name" value="Methylated DNA-protein cysteine methyltransferase, C-terminal domain"/>
    <property type="match status" value="1"/>
</dbReference>
<dbReference type="Proteomes" id="UP000553459">
    <property type="component" value="Unassembled WGS sequence"/>
</dbReference>
<evidence type="ECO:0000313" key="3">
    <source>
        <dbReference type="EMBL" id="NAW51931.1"/>
    </source>
</evidence>
<keyword evidence="3" id="KW-0489">Methyltransferase</keyword>
<dbReference type="PANTHER" id="PTHR42942:SF1">
    <property type="entry name" value="ALKYLTRANSFERASE-LIKE PROTEIN 1"/>
    <property type="match status" value="1"/>
</dbReference>
<dbReference type="AlphaFoldDB" id="A0A845PYE0"/>
<evidence type="ECO:0000259" key="2">
    <source>
        <dbReference type="Pfam" id="PF01035"/>
    </source>
</evidence>
<dbReference type="InterPro" id="IPR014048">
    <property type="entry name" value="MethylDNA_cys_MeTrfase_DNA-bd"/>
</dbReference>
<proteinExistence type="predicted"/>
<dbReference type="CDD" id="cd06445">
    <property type="entry name" value="ATase"/>
    <property type="match status" value="1"/>
</dbReference>
<dbReference type="Pfam" id="PF01035">
    <property type="entry name" value="DNA_binding_1"/>
    <property type="match status" value="1"/>
</dbReference>
<dbReference type="GO" id="GO:0032259">
    <property type="term" value="P:methylation"/>
    <property type="evidence" value="ECO:0007669"/>
    <property type="project" value="UniProtKB-KW"/>
</dbReference>
<dbReference type="GO" id="GO:0008168">
    <property type="term" value="F:methyltransferase activity"/>
    <property type="evidence" value="ECO:0007669"/>
    <property type="project" value="UniProtKB-KW"/>
</dbReference>
<dbReference type="InterPro" id="IPR052520">
    <property type="entry name" value="ATL_DNA_repair"/>
</dbReference>
<organism evidence="3 4">
    <name type="scientific">Elizabethkingia argenteiflava</name>
    <dbReference type="NCBI Taxonomy" id="2681556"/>
    <lineage>
        <taxon>Bacteria</taxon>
        <taxon>Pseudomonadati</taxon>
        <taxon>Bacteroidota</taxon>
        <taxon>Flavobacteriia</taxon>
        <taxon>Flavobacteriales</taxon>
        <taxon>Weeksellaceae</taxon>
        <taxon>Elizabethkingia</taxon>
    </lineage>
</organism>
<dbReference type="EMBL" id="JAAABJ010000637">
    <property type="protein sequence ID" value="NAW51931.1"/>
    <property type="molecule type" value="Genomic_DNA"/>
</dbReference>
<keyword evidence="3" id="KW-0808">Transferase</keyword>
<accession>A0A845PYE0</accession>